<dbReference type="GO" id="GO:0005085">
    <property type="term" value="F:guanyl-nucleotide exchange factor activity"/>
    <property type="evidence" value="ECO:0007669"/>
    <property type="project" value="InterPro"/>
</dbReference>
<dbReference type="PANTHER" id="PTHR10957">
    <property type="entry name" value="RAP1 GTPASE-GDP DISSOCIATION STIMULATOR 1"/>
    <property type="match status" value="1"/>
</dbReference>
<dbReference type="PROSITE" id="PS50176">
    <property type="entry name" value="ARM_REPEAT"/>
    <property type="match status" value="1"/>
</dbReference>
<feature type="repeat" description="ARM" evidence="7">
    <location>
        <begin position="360"/>
        <end position="403"/>
    </location>
</feature>
<name>A0A4Q1BTP8_TREME</name>
<dbReference type="STRING" id="5217.A0A4Q1BTP8"/>
<evidence type="ECO:0000313" key="8">
    <source>
        <dbReference type="EMBL" id="RXK41459.1"/>
    </source>
</evidence>
<protein>
    <recommendedName>
        <fullName evidence="10">UNC-45/Cro1/She4 central domain-containing protein</fullName>
    </recommendedName>
</protein>
<dbReference type="Proteomes" id="UP000289152">
    <property type="component" value="Unassembled WGS sequence"/>
</dbReference>
<evidence type="ECO:0000256" key="4">
    <source>
        <dbReference type="ARBA" id="ARBA00022490"/>
    </source>
</evidence>
<evidence type="ECO:0000256" key="1">
    <source>
        <dbReference type="ARBA" id="ARBA00004173"/>
    </source>
</evidence>
<gene>
    <name evidence="8" type="ORF">M231_01167</name>
</gene>
<comment type="caution">
    <text evidence="8">The sequence shown here is derived from an EMBL/GenBank/DDBJ whole genome shotgun (WGS) entry which is preliminary data.</text>
</comment>
<dbReference type="InterPro" id="IPR000225">
    <property type="entry name" value="Armadillo"/>
</dbReference>
<dbReference type="InterPro" id="IPR011989">
    <property type="entry name" value="ARM-like"/>
</dbReference>
<evidence type="ECO:0000256" key="3">
    <source>
        <dbReference type="ARBA" id="ARBA00004514"/>
    </source>
</evidence>
<sequence>MPCALADISLQDDVRIEAGHTDLPRLVSKVVSLIRHELPTWTHTRQDLGQLAEQQGRVVANFVADCDLVCDATYPENVIDLIHESAISFPMSTYYSLLASLVNLVIDGHERSINALLQTSAVSVLTKLAKHAMLASSPPGSEPISSGVMEWSWSVIDIIVNPTAEPDETNLQTNVDTIQDLYSPLSTIPIVSDFIPADFNHTSPFCLVASRVLEVVASANLTSLPALLLGARTMDIYGKSQTSVLYHMLSFIETTPTTRESGTVTEGGGQVLETGHEDADATNTLEQTFKQIQTNLIHVIIHLSTGVATDETSFRGFWDSLREWLRSGSREELVECALVAFGNGSAKDQLAIDLITGERSLLPVLVELLEPTSPPRVQHALIGLLRNLSVPAGNRLVLGQAGVISRLGSMEAFRSEKQLPSVHRGAVEILKLLCRDNLVNTLHVVGQDGPLKSVFSLYDTCADPAVRAETGRLLVNLLHSLSKSSTSESAEGLRRLCSVQVCSILCDLSKEGSKHPVLVNEAVIGLNLLVTFGRGDIVNMVRNELESGTTAPETESTCDPSALRALILFMERPGQSMEIRHNCETLLSKLGVQSDAGDRRMTASR</sequence>
<proteinExistence type="predicted"/>
<evidence type="ECO:0000256" key="7">
    <source>
        <dbReference type="PROSITE-ProRule" id="PRU00259"/>
    </source>
</evidence>
<organism evidence="8 9">
    <name type="scientific">Tremella mesenterica</name>
    <name type="common">Jelly fungus</name>
    <dbReference type="NCBI Taxonomy" id="5217"/>
    <lineage>
        <taxon>Eukaryota</taxon>
        <taxon>Fungi</taxon>
        <taxon>Dikarya</taxon>
        <taxon>Basidiomycota</taxon>
        <taxon>Agaricomycotina</taxon>
        <taxon>Tremellomycetes</taxon>
        <taxon>Tremellales</taxon>
        <taxon>Tremellaceae</taxon>
        <taxon>Tremella</taxon>
    </lineage>
</organism>
<dbReference type="AlphaFoldDB" id="A0A4Q1BTP8"/>
<accession>A0A4Q1BTP8</accession>
<dbReference type="EMBL" id="SDIL01000008">
    <property type="protein sequence ID" value="RXK41459.1"/>
    <property type="molecule type" value="Genomic_DNA"/>
</dbReference>
<dbReference type="InterPro" id="IPR016024">
    <property type="entry name" value="ARM-type_fold"/>
</dbReference>
<reference evidence="8 9" key="1">
    <citation type="submission" date="2016-06" db="EMBL/GenBank/DDBJ databases">
        <title>Evolution of pathogenesis and genome organization in the Tremellales.</title>
        <authorList>
            <person name="Cuomo C."/>
            <person name="Litvintseva A."/>
            <person name="Heitman J."/>
            <person name="Chen Y."/>
            <person name="Sun S."/>
            <person name="Springer D."/>
            <person name="Dromer F."/>
            <person name="Young S."/>
            <person name="Zeng Q."/>
            <person name="Chapman S."/>
            <person name="Gujja S."/>
            <person name="Saif S."/>
            <person name="Birren B."/>
        </authorList>
    </citation>
    <scope>NUCLEOTIDE SEQUENCE [LARGE SCALE GENOMIC DNA]</scope>
    <source>
        <strain evidence="8 9">ATCC 28783</strain>
    </source>
</reference>
<dbReference type="GO" id="GO:0005829">
    <property type="term" value="C:cytosol"/>
    <property type="evidence" value="ECO:0007669"/>
    <property type="project" value="UniProtKB-SubCell"/>
</dbReference>
<dbReference type="VEuPathDB" id="FungiDB:TREMEDRAFT_72610"/>
<evidence type="ECO:0000256" key="2">
    <source>
        <dbReference type="ARBA" id="ARBA00004240"/>
    </source>
</evidence>
<dbReference type="SUPFAM" id="SSF48371">
    <property type="entry name" value="ARM repeat"/>
    <property type="match status" value="1"/>
</dbReference>
<keyword evidence="5" id="KW-0256">Endoplasmic reticulum</keyword>
<keyword evidence="9" id="KW-1185">Reference proteome</keyword>
<evidence type="ECO:0000256" key="6">
    <source>
        <dbReference type="ARBA" id="ARBA00023128"/>
    </source>
</evidence>
<dbReference type="GO" id="GO:0005783">
    <property type="term" value="C:endoplasmic reticulum"/>
    <property type="evidence" value="ECO:0007669"/>
    <property type="project" value="UniProtKB-SubCell"/>
</dbReference>
<keyword evidence="4" id="KW-0963">Cytoplasm</keyword>
<dbReference type="InParanoid" id="A0A4Q1BTP8"/>
<dbReference type="GO" id="GO:0005739">
    <property type="term" value="C:mitochondrion"/>
    <property type="evidence" value="ECO:0007669"/>
    <property type="project" value="UniProtKB-SubCell"/>
</dbReference>
<dbReference type="InterPro" id="IPR040144">
    <property type="entry name" value="RAP1GDS1"/>
</dbReference>
<dbReference type="OrthoDB" id="26149at2759"/>
<dbReference type="Gene3D" id="1.25.10.10">
    <property type="entry name" value="Leucine-rich Repeat Variant"/>
    <property type="match status" value="1"/>
</dbReference>
<comment type="subcellular location">
    <subcellularLocation>
        <location evidence="3">Cytoplasm</location>
        <location evidence="3">Cytosol</location>
    </subcellularLocation>
    <subcellularLocation>
        <location evidence="2">Endoplasmic reticulum</location>
    </subcellularLocation>
    <subcellularLocation>
        <location evidence="1">Mitochondrion</location>
    </subcellularLocation>
</comment>
<evidence type="ECO:0000256" key="5">
    <source>
        <dbReference type="ARBA" id="ARBA00022824"/>
    </source>
</evidence>
<keyword evidence="6" id="KW-0496">Mitochondrion</keyword>
<evidence type="ECO:0000313" key="9">
    <source>
        <dbReference type="Proteomes" id="UP000289152"/>
    </source>
</evidence>
<evidence type="ECO:0008006" key="10">
    <source>
        <dbReference type="Google" id="ProtNLM"/>
    </source>
</evidence>